<gene>
    <name evidence="1" type="ORF">CFS9_21830</name>
</gene>
<protein>
    <recommendedName>
        <fullName evidence="2">Bacteriocin-type signal sequence-containing protein</fullName>
    </recommendedName>
</protein>
<dbReference type="EMBL" id="AP031573">
    <property type="protein sequence ID" value="BFM43542.1"/>
    <property type="molecule type" value="Genomic_DNA"/>
</dbReference>
<reference evidence="1" key="1">
    <citation type="submission" date="2024-05" db="EMBL/GenBank/DDBJ databases">
        <title>Whole-Genome Sequence of CFS9, a Potential Fish Probiotic Isolated from the Body Surface of Silurus asotus.</title>
        <authorList>
            <person name="Kojima M."/>
            <person name="Tobioka K."/>
            <person name="Yokota K."/>
            <person name="Nakatani H."/>
            <person name="Hori K."/>
            <person name="Tamaru Y."/>
            <person name="Okazaki F."/>
        </authorList>
    </citation>
    <scope>NUCLEOTIDE SEQUENCE</scope>
    <source>
        <strain evidence="1">CFS9</strain>
    </source>
</reference>
<dbReference type="AlphaFoldDB" id="A0AAT9H1D0"/>
<evidence type="ECO:0008006" key="2">
    <source>
        <dbReference type="Google" id="ProtNLM"/>
    </source>
</evidence>
<proteinExistence type="predicted"/>
<sequence length="58" mass="6345">MKTIKEMNFTELDSTQMKQVKGGGLLSDALALLNEGKTIWEVARILGVTVQQLLAVLV</sequence>
<accession>A0AAT9H1D0</accession>
<dbReference type="RefSeq" id="WP_017498143.1">
    <property type="nucleotide sequence ID" value="NZ_AP031573.1"/>
</dbReference>
<evidence type="ECO:0000313" key="1">
    <source>
        <dbReference type="EMBL" id="BFM43542.1"/>
    </source>
</evidence>
<name>A0AAT9H1D0_9FLAO</name>
<organism evidence="1">
    <name type="scientific">Flavobacterium sp. CFS9</name>
    <dbReference type="NCBI Taxonomy" id="3143118"/>
    <lineage>
        <taxon>Bacteria</taxon>
        <taxon>Pseudomonadati</taxon>
        <taxon>Bacteroidota</taxon>
        <taxon>Flavobacteriia</taxon>
        <taxon>Flavobacteriales</taxon>
        <taxon>Flavobacteriaceae</taxon>
        <taxon>Flavobacterium</taxon>
    </lineage>
</organism>